<dbReference type="PANTHER" id="PTHR21063">
    <property type="entry name" value="LFA-3"/>
    <property type="match status" value="1"/>
</dbReference>
<feature type="non-terminal residue" evidence="2">
    <location>
        <position position="1"/>
    </location>
</feature>
<dbReference type="InterPro" id="IPR013783">
    <property type="entry name" value="Ig-like_fold"/>
</dbReference>
<dbReference type="SMART" id="SM00409">
    <property type="entry name" value="IG"/>
    <property type="match status" value="1"/>
</dbReference>
<feature type="non-terminal residue" evidence="2">
    <location>
        <position position="112"/>
    </location>
</feature>
<dbReference type="Proteomes" id="UP001529510">
    <property type="component" value="Unassembled WGS sequence"/>
</dbReference>
<dbReference type="EMBL" id="JAMKFB020000430">
    <property type="protein sequence ID" value="KAL0149423.1"/>
    <property type="molecule type" value="Genomic_DNA"/>
</dbReference>
<sequence length="112" mass="12637">LFGAETNETQLVPVIEGDSVTLHTDVTEINGDNDVLWKFGTKTDLIAEINKNAEIFFTYDDVHDGRFRNRLKLDNQTGSLIIMNITTQHAGLYQLEISGVMLTSKRFNVSVY</sequence>
<name>A0ABD0MGS2_CIRMR</name>
<dbReference type="Gene3D" id="2.60.40.10">
    <property type="entry name" value="Immunoglobulins"/>
    <property type="match status" value="1"/>
</dbReference>
<dbReference type="InterPro" id="IPR036179">
    <property type="entry name" value="Ig-like_dom_sf"/>
</dbReference>
<accession>A0ABD0MGS2</accession>
<protein>
    <recommendedName>
        <fullName evidence="1">Immunoglobulin domain-containing protein</fullName>
    </recommendedName>
</protein>
<reference evidence="2 3" key="1">
    <citation type="submission" date="2024-05" db="EMBL/GenBank/DDBJ databases">
        <title>Genome sequencing and assembly of Indian major carp, Cirrhinus mrigala (Hamilton, 1822).</title>
        <authorList>
            <person name="Mohindra V."/>
            <person name="Chowdhury L.M."/>
            <person name="Lal K."/>
            <person name="Jena J.K."/>
        </authorList>
    </citation>
    <scope>NUCLEOTIDE SEQUENCE [LARGE SCALE GENOMIC DNA]</scope>
    <source>
        <strain evidence="2">CM1030</strain>
        <tissue evidence="2">Blood</tissue>
    </source>
</reference>
<evidence type="ECO:0000313" key="3">
    <source>
        <dbReference type="Proteomes" id="UP001529510"/>
    </source>
</evidence>
<dbReference type="InterPro" id="IPR013106">
    <property type="entry name" value="Ig_V-set"/>
</dbReference>
<gene>
    <name evidence="2" type="ORF">M9458_055211</name>
</gene>
<organism evidence="2 3">
    <name type="scientific">Cirrhinus mrigala</name>
    <name type="common">Mrigala</name>
    <dbReference type="NCBI Taxonomy" id="683832"/>
    <lineage>
        <taxon>Eukaryota</taxon>
        <taxon>Metazoa</taxon>
        <taxon>Chordata</taxon>
        <taxon>Craniata</taxon>
        <taxon>Vertebrata</taxon>
        <taxon>Euteleostomi</taxon>
        <taxon>Actinopterygii</taxon>
        <taxon>Neopterygii</taxon>
        <taxon>Teleostei</taxon>
        <taxon>Ostariophysi</taxon>
        <taxon>Cypriniformes</taxon>
        <taxon>Cyprinidae</taxon>
        <taxon>Labeoninae</taxon>
        <taxon>Labeonini</taxon>
        <taxon>Cirrhinus</taxon>
    </lineage>
</organism>
<proteinExistence type="predicted"/>
<dbReference type="SUPFAM" id="SSF48726">
    <property type="entry name" value="Immunoglobulin"/>
    <property type="match status" value="1"/>
</dbReference>
<evidence type="ECO:0000259" key="1">
    <source>
        <dbReference type="SMART" id="SM00409"/>
    </source>
</evidence>
<feature type="domain" description="Immunoglobulin" evidence="1">
    <location>
        <begin position="9"/>
        <end position="112"/>
    </location>
</feature>
<dbReference type="Pfam" id="PF07686">
    <property type="entry name" value="V-set"/>
    <property type="match status" value="1"/>
</dbReference>
<dbReference type="FunFam" id="2.60.40.10:FF:002431">
    <property type="entry name" value="Si:ch211-222k6.3"/>
    <property type="match status" value="1"/>
</dbReference>
<keyword evidence="3" id="KW-1185">Reference proteome</keyword>
<comment type="caution">
    <text evidence="2">The sequence shown here is derived from an EMBL/GenBank/DDBJ whole genome shotgun (WGS) entry which is preliminary data.</text>
</comment>
<evidence type="ECO:0000313" key="2">
    <source>
        <dbReference type="EMBL" id="KAL0149423.1"/>
    </source>
</evidence>
<dbReference type="PANTHER" id="PTHR21063:SF4">
    <property type="entry name" value="CD48 ANTIGEN-RELATED"/>
    <property type="match status" value="1"/>
</dbReference>
<dbReference type="AlphaFoldDB" id="A0ABD0MGS2"/>
<dbReference type="InterPro" id="IPR003599">
    <property type="entry name" value="Ig_sub"/>
</dbReference>